<sequence length="127" mass="13993">MDEELFEYNCTAELDNWEVGWSTPKKAWCCEQRQVGCPVEASEARLEEKYDRLAAVPAWWERGRSPPQGPLGRLGRVPVFTALAAGLAVLASLTAVVLARQGLCRQGGGLPGLQRRNYVELEVPIAP</sequence>
<reference evidence="2" key="1">
    <citation type="submission" date="2023-10" db="EMBL/GenBank/DDBJ databases">
        <authorList>
            <person name="Chen Y."/>
            <person name="Shah S."/>
            <person name="Dougan E. K."/>
            <person name="Thang M."/>
            <person name="Chan C."/>
        </authorList>
    </citation>
    <scope>NUCLEOTIDE SEQUENCE [LARGE SCALE GENOMIC DNA]</scope>
</reference>
<keyword evidence="1" id="KW-1133">Transmembrane helix</keyword>
<gene>
    <name evidence="2" type="ORF">PCOR1329_LOCUS37334</name>
</gene>
<accession>A0ABN9TBF5</accession>
<keyword evidence="3" id="KW-1185">Reference proteome</keyword>
<proteinExistence type="predicted"/>
<feature type="transmembrane region" description="Helical" evidence="1">
    <location>
        <begin position="79"/>
        <end position="99"/>
    </location>
</feature>
<dbReference type="EMBL" id="CAUYUJ010014527">
    <property type="protein sequence ID" value="CAK0842587.1"/>
    <property type="molecule type" value="Genomic_DNA"/>
</dbReference>
<name>A0ABN9TBF5_9DINO</name>
<evidence type="ECO:0000313" key="3">
    <source>
        <dbReference type="Proteomes" id="UP001189429"/>
    </source>
</evidence>
<keyword evidence="1" id="KW-0812">Transmembrane</keyword>
<evidence type="ECO:0000313" key="2">
    <source>
        <dbReference type="EMBL" id="CAK0842587.1"/>
    </source>
</evidence>
<evidence type="ECO:0000256" key="1">
    <source>
        <dbReference type="SAM" id="Phobius"/>
    </source>
</evidence>
<comment type="caution">
    <text evidence="2">The sequence shown here is derived from an EMBL/GenBank/DDBJ whole genome shotgun (WGS) entry which is preliminary data.</text>
</comment>
<protein>
    <submittedName>
        <fullName evidence="2">Uncharacterized protein</fullName>
    </submittedName>
</protein>
<dbReference type="Proteomes" id="UP001189429">
    <property type="component" value="Unassembled WGS sequence"/>
</dbReference>
<keyword evidence="1" id="KW-0472">Membrane</keyword>
<organism evidence="2 3">
    <name type="scientific">Prorocentrum cordatum</name>
    <dbReference type="NCBI Taxonomy" id="2364126"/>
    <lineage>
        <taxon>Eukaryota</taxon>
        <taxon>Sar</taxon>
        <taxon>Alveolata</taxon>
        <taxon>Dinophyceae</taxon>
        <taxon>Prorocentrales</taxon>
        <taxon>Prorocentraceae</taxon>
        <taxon>Prorocentrum</taxon>
    </lineage>
</organism>